<proteinExistence type="predicted"/>
<evidence type="ECO:0000313" key="3">
    <source>
        <dbReference type="Proteomes" id="UP000281171"/>
    </source>
</evidence>
<feature type="domain" description="GyrI-like small molecule binding" evidence="1">
    <location>
        <begin position="18"/>
        <end position="199"/>
    </location>
</feature>
<sequence>MKHEWKKSEKNLYGAKPKPELIDVPSQNFIVIKGKGNPNGADFSNRVSALYSLAYAIKMRFKAMMKTESDDKMTDFSVYPLEGVWQKPIAESEKLDKDTLQYTLAIKQPDCITREIFTDALESARKKKPNDLYDAIGFESMKDGKSVQILHAGSYDNEPASFEKMDAFTKSLGLVRCSPSHREIYLNNASRTAQNKLKTILRYSVK</sequence>
<dbReference type="InterPro" id="IPR029442">
    <property type="entry name" value="GyrI-like"/>
</dbReference>
<dbReference type="Gene3D" id="3.20.80.10">
    <property type="entry name" value="Regulatory factor, effector binding domain"/>
    <property type="match status" value="1"/>
</dbReference>
<evidence type="ECO:0000313" key="2">
    <source>
        <dbReference type="EMBL" id="RMX09991.1"/>
    </source>
</evidence>
<accession>A0A3M6R456</accession>
<reference evidence="2 3" key="1">
    <citation type="submission" date="2018-10" db="EMBL/GenBank/DDBJ databases">
        <title>Comamonadaceae CDC group NO-1 genome sequencing and assembly.</title>
        <authorList>
            <person name="Bernier A.-M."/>
            <person name="Bernard K."/>
        </authorList>
    </citation>
    <scope>NUCLEOTIDE SEQUENCE [LARGE SCALE GENOMIC DNA]</scope>
    <source>
        <strain evidence="2 3">NML180581</strain>
    </source>
</reference>
<gene>
    <name evidence="2" type="ORF">EBQ24_06060</name>
</gene>
<dbReference type="Proteomes" id="UP000281171">
    <property type="component" value="Unassembled WGS sequence"/>
</dbReference>
<dbReference type="InterPro" id="IPR011256">
    <property type="entry name" value="Reg_factor_effector_dom_sf"/>
</dbReference>
<comment type="caution">
    <text evidence="2">The sequence shown here is derived from an EMBL/GenBank/DDBJ whole genome shotgun (WGS) entry which is preliminary data.</text>
</comment>
<protein>
    <submittedName>
        <fullName evidence="2">Small molecule-binding protein</fullName>
    </submittedName>
</protein>
<dbReference type="EMBL" id="RDQK01000012">
    <property type="protein sequence ID" value="RMX09991.1"/>
    <property type="molecule type" value="Genomic_DNA"/>
</dbReference>
<dbReference type="RefSeq" id="WP_122248146.1">
    <property type="nucleotide sequence ID" value="NZ_RDQK01000012.1"/>
</dbReference>
<dbReference type="AlphaFoldDB" id="A0A3M6R456"/>
<organism evidence="2 3">
    <name type="scientific">Allofranklinella schreckenbergeri</name>
    <dbReference type="NCBI Taxonomy" id="1076744"/>
    <lineage>
        <taxon>Bacteria</taxon>
        <taxon>Pseudomonadati</taxon>
        <taxon>Pseudomonadota</taxon>
        <taxon>Betaproteobacteria</taxon>
        <taxon>Burkholderiales</taxon>
        <taxon>Comamonadaceae</taxon>
        <taxon>Allofranklinella</taxon>
    </lineage>
</organism>
<dbReference type="PIRSF" id="PIRSF031644">
    <property type="entry name" value="UCP031644"/>
    <property type="match status" value="1"/>
</dbReference>
<dbReference type="InterPro" id="IPR008319">
    <property type="entry name" value="GyrI-like_CCH_Lin2189-like"/>
</dbReference>
<dbReference type="Pfam" id="PF06445">
    <property type="entry name" value="GyrI-like"/>
    <property type="match status" value="1"/>
</dbReference>
<name>A0A3M6R456_9BURK</name>
<evidence type="ECO:0000259" key="1">
    <source>
        <dbReference type="Pfam" id="PF06445"/>
    </source>
</evidence>